<dbReference type="HOGENOM" id="CLU_1284963_0_0_1"/>
<accession>C4IYU7</accession>
<feature type="region of interest" description="Disordered" evidence="1">
    <location>
        <begin position="160"/>
        <end position="184"/>
    </location>
</feature>
<proteinExistence type="evidence at transcript level"/>
<evidence type="ECO:0000256" key="1">
    <source>
        <dbReference type="SAM" id="MobiDB-lite"/>
    </source>
</evidence>
<feature type="region of interest" description="Disordered" evidence="1">
    <location>
        <begin position="42"/>
        <end position="90"/>
    </location>
</feature>
<evidence type="ECO:0000313" key="2">
    <source>
        <dbReference type="EMBL" id="ACR34097.1"/>
    </source>
</evidence>
<sequence length="215" mass="23020">MKNICRYVGSVRNSPHQKHGGPMQQALCLHLALTAFDSPVSSTDNIPLNRPRNCKAAAPGSIPEPSTRSVPVSPNPAPGSIPEPSMGELTSAAATAPADKKCWESALLGSLSTFPLLPLGFRYSTGGQKMLGVRLVGVLVDVPLAAFGLICPLALHRQPTDVKATEPPSTKTAREKHDDEKNQNQLTTLDVIIAEIECLDHHGTDPRDEQGRREP</sequence>
<organism evidence="2">
    <name type="scientific">Zea mays</name>
    <name type="common">Maize</name>
    <dbReference type="NCBI Taxonomy" id="4577"/>
    <lineage>
        <taxon>Eukaryota</taxon>
        <taxon>Viridiplantae</taxon>
        <taxon>Streptophyta</taxon>
        <taxon>Embryophyta</taxon>
        <taxon>Tracheophyta</taxon>
        <taxon>Spermatophyta</taxon>
        <taxon>Magnoliopsida</taxon>
        <taxon>Liliopsida</taxon>
        <taxon>Poales</taxon>
        <taxon>Poaceae</taxon>
        <taxon>PACMAD clade</taxon>
        <taxon>Panicoideae</taxon>
        <taxon>Andropogonodae</taxon>
        <taxon>Andropogoneae</taxon>
        <taxon>Tripsacinae</taxon>
        <taxon>Zea</taxon>
    </lineage>
</organism>
<feature type="compositionally biased region" description="Basic and acidic residues" evidence="1">
    <location>
        <begin position="172"/>
        <end position="182"/>
    </location>
</feature>
<name>C4IYU7_MAIZE</name>
<dbReference type="AlphaFoldDB" id="C4IYU7"/>
<protein>
    <submittedName>
        <fullName evidence="2">Uncharacterized protein</fullName>
    </submittedName>
</protein>
<dbReference type="EMBL" id="BT083744">
    <property type="protein sequence ID" value="ACR34097.1"/>
    <property type="molecule type" value="mRNA"/>
</dbReference>
<reference evidence="2" key="2">
    <citation type="submission" date="2012-06" db="EMBL/GenBank/DDBJ databases">
        <authorList>
            <person name="Yu Y."/>
            <person name="Currie J."/>
            <person name="Lomeli R."/>
            <person name="Angelova A."/>
            <person name="Collura K."/>
            <person name="Wissotski M."/>
            <person name="Campos D."/>
            <person name="Kudrna D."/>
            <person name="Golser W."/>
            <person name="Ashely E."/>
            <person name="Descour A."/>
            <person name="Fernandes J."/>
            <person name="Soderlund C."/>
            <person name="Walbot V."/>
        </authorList>
    </citation>
    <scope>NUCLEOTIDE SEQUENCE</scope>
    <source>
        <strain evidence="2">B73</strain>
    </source>
</reference>
<reference evidence="2" key="1">
    <citation type="journal article" date="2009" name="PLoS Genet.">
        <title>Sequencing, mapping, and analysis of 27,455 maize full-length cDNAs.</title>
        <authorList>
            <person name="Soderlund C."/>
            <person name="Descour A."/>
            <person name="Kudrna D."/>
            <person name="Bomhoff M."/>
            <person name="Boyd L."/>
            <person name="Currie J."/>
            <person name="Angelova A."/>
            <person name="Collura K."/>
            <person name="Wissotski M."/>
            <person name="Ashley E."/>
            <person name="Morrow D."/>
            <person name="Fernandes J."/>
            <person name="Walbot V."/>
            <person name="Yu Y."/>
        </authorList>
    </citation>
    <scope>NUCLEOTIDE SEQUENCE</scope>
    <source>
        <strain evidence="2">B73</strain>
    </source>
</reference>